<feature type="region of interest" description="Disordered" evidence="1">
    <location>
        <begin position="35"/>
        <end position="60"/>
    </location>
</feature>
<dbReference type="Proteomes" id="UP001499863">
    <property type="component" value="Unassembled WGS sequence"/>
</dbReference>
<evidence type="ECO:0000313" key="3">
    <source>
        <dbReference type="Proteomes" id="UP001499863"/>
    </source>
</evidence>
<evidence type="ECO:0000313" key="2">
    <source>
        <dbReference type="EMBL" id="GAA1383341.1"/>
    </source>
</evidence>
<dbReference type="EMBL" id="BAAAKJ010000018">
    <property type="protein sequence ID" value="GAA1383341.1"/>
    <property type="molecule type" value="Genomic_DNA"/>
</dbReference>
<sequence length="72" mass="7205">MGVQRAGLGGSEEGGELGRGGTDYEVGVVGLVKFDADRPRPSGGRGGWSKNQGAVSIGSSARRVGVSDFPGV</sequence>
<protein>
    <submittedName>
        <fullName evidence="2">Uncharacterized protein</fullName>
    </submittedName>
</protein>
<name>A0ABP4I747_9ACTN</name>
<organism evidence="2 3">
    <name type="scientific">Kitasatospora putterlickiae</name>
    <dbReference type="NCBI Taxonomy" id="221725"/>
    <lineage>
        <taxon>Bacteria</taxon>
        <taxon>Bacillati</taxon>
        <taxon>Actinomycetota</taxon>
        <taxon>Actinomycetes</taxon>
        <taxon>Kitasatosporales</taxon>
        <taxon>Streptomycetaceae</taxon>
        <taxon>Kitasatospora</taxon>
    </lineage>
</organism>
<accession>A0ABP4I747</accession>
<keyword evidence="3" id="KW-1185">Reference proteome</keyword>
<comment type="caution">
    <text evidence="2">The sequence shown here is derived from an EMBL/GenBank/DDBJ whole genome shotgun (WGS) entry which is preliminary data.</text>
</comment>
<gene>
    <name evidence="2" type="ORF">GCM10009639_03510</name>
</gene>
<reference evidence="3" key="1">
    <citation type="journal article" date="2019" name="Int. J. Syst. Evol. Microbiol.">
        <title>The Global Catalogue of Microorganisms (GCM) 10K type strain sequencing project: providing services to taxonomists for standard genome sequencing and annotation.</title>
        <authorList>
            <consortium name="The Broad Institute Genomics Platform"/>
            <consortium name="The Broad Institute Genome Sequencing Center for Infectious Disease"/>
            <person name="Wu L."/>
            <person name="Ma J."/>
        </authorList>
    </citation>
    <scope>NUCLEOTIDE SEQUENCE [LARGE SCALE GENOMIC DNA]</scope>
    <source>
        <strain evidence="3">JCM 12393</strain>
    </source>
</reference>
<feature type="compositionally biased region" description="Polar residues" evidence="1">
    <location>
        <begin position="49"/>
        <end position="59"/>
    </location>
</feature>
<evidence type="ECO:0000256" key="1">
    <source>
        <dbReference type="SAM" id="MobiDB-lite"/>
    </source>
</evidence>
<feature type="compositionally biased region" description="Gly residues" evidence="1">
    <location>
        <begin position="7"/>
        <end position="21"/>
    </location>
</feature>
<feature type="region of interest" description="Disordered" evidence="1">
    <location>
        <begin position="1"/>
        <end position="22"/>
    </location>
</feature>
<proteinExistence type="predicted"/>